<dbReference type="InterPro" id="IPR009693">
    <property type="entry name" value="Glucitol_operon_activator"/>
</dbReference>
<dbReference type="PIRSF" id="PIRSF011474">
    <property type="entry name" value="Glucitol_operon_activator"/>
    <property type="match status" value="1"/>
</dbReference>
<dbReference type="Pfam" id="PF06923">
    <property type="entry name" value="GutM"/>
    <property type="match status" value="1"/>
</dbReference>
<protein>
    <submittedName>
        <fullName evidence="1">Transcriptional regulator</fullName>
    </submittedName>
</protein>
<dbReference type="KEGG" id="acg:AWM71_02460"/>
<keyword evidence="2" id="KW-1185">Reference proteome</keyword>
<dbReference type="Proteomes" id="UP000234775">
    <property type="component" value="Unassembled WGS sequence"/>
</dbReference>
<sequence>MSFIYLFAGMALAAFLCQSLFGYYQIKHFNHVYQVLRQKGRVAIGRRAGKIQAGTIVMFAIDDTGKILDARLMQGISVIARFKTLPDYIGEDLNFIDRYHPLVQKENKLTQLAMENAREIYLRVEMGNYEEEPSLSPLQKLSQGLSQVTTKIENKIKGRE</sequence>
<reference evidence="1 2" key="1">
    <citation type="submission" date="2017-12" db="EMBL/GenBank/DDBJ databases">
        <title>Phylogenetic diversity of female urinary microbiome.</title>
        <authorList>
            <person name="Thomas-White K."/>
            <person name="Wolfe A.J."/>
        </authorList>
    </citation>
    <scope>NUCLEOTIDE SEQUENCE [LARGE SCALE GENOMIC DNA]</scope>
    <source>
        <strain evidence="1 2">UMB0844</strain>
    </source>
</reference>
<evidence type="ECO:0000313" key="2">
    <source>
        <dbReference type="Proteomes" id="UP000234775"/>
    </source>
</evidence>
<evidence type="ECO:0000313" key="1">
    <source>
        <dbReference type="EMBL" id="PKY92021.1"/>
    </source>
</evidence>
<dbReference type="RefSeq" id="WP_060776507.1">
    <property type="nucleotide sequence ID" value="NZ_CP014159.1"/>
</dbReference>
<proteinExistence type="predicted"/>
<accession>A0A0X8F7J5</accession>
<name>A0A0X8F7J5_9LACT</name>
<organism evidence="1 2">
    <name type="scientific">Aerococcus christensenii</name>
    <dbReference type="NCBI Taxonomy" id="87541"/>
    <lineage>
        <taxon>Bacteria</taxon>
        <taxon>Bacillati</taxon>
        <taxon>Bacillota</taxon>
        <taxon>Bacilli</taxon>
        <taxon>Lactobacillales</taxon>
        <taxon>Aerococcaceae</taxon>
        <taxon>Aerococcus</taxon>
    </lineage>
</organism>
<dbReference type="EMBL" id="PKGZ01000001">
    <property type="protein sequence ID" value="PKY92021.1"/>
    <property type="molecule type" value="Genomic_DNA"/>
</dbReference>
<gene>
    <name evidence="1" type="ORF">CYJ27_00870</name>
</gene>
<dbReference type="AlphaFoldDB" id="A0A0X8F7J5"/>
<comment type="caution">
    <text evidence="1">The sequence shown here is derived from an EMBL/GenBank/DDBJ whole genome shotgun (WGS) entry which is preliminary data.</text>
</comment>